<proteinExistence type="predicted"/>
<protein>
    <submittedName>
        <fullName evidence="3">Gfo/Idh/MocA family oxidoreductase</fullName>
    </submittedName>
</protein>
<dbReference type="PANTHER" id="PTHR43249:SF1">
    <property type="entry name" value="D-GLUCOSIDE 3-DEHYDROGENASE"/>
    <property type="match status" value="1"/>
</dbReference>
<dbReference type="Gene3D" id="3.40.50.720">
    <property type="entry name" value="NAD(P)-binding Rossmann-like Domain"/>
    <property type="match status" value="1"/>
</dbReference>
<feature type="domain" description="GFO/IDH/MocA-like oxidoreductase" evidence="2">
    <location>
        <begin position="135"/>
        <end position="258"/>
    </location>
</feature>
<dbReference type="RefSeq" id="WP_194537695.1">
    <property type="nucleotide sequence ID" value="NZ_JACEFB010000005.1"/>
</dbReference>
<comment type="caution">
    <text evidence="3">The sequence shown here is derived from an EMBL/GenBank/DDBJ whole genome shotgun (WGS) entry which is preliminary data.</text>
</comment>
<dbReference type="Pfam" id="PF01408">
    <property type="entry name" value="GFO_IDH_MocA"/>
    <property type="match status" value="1"/>
</dbReference>
<accession>A0A7V9ABI7</accession>
<dbReference type="GO" id="GO:0000166">
    <property type="term" value="F:nucleotide binding"/>
    <property type="evidence" value="ECO:0007669"/>
    <property type="project" value="InterPro"/>
</dbReference>
<dbReference type="AlphaFoldDB" id="A0A7V9ABI7"/>
<reference evidence="3 4" key="1">
    <citation type="submission" date="2020-07" db="EMBL/GenBank/DDBJ databases">
        <title>Thermogemmata thermophila gen. nov., sp. nov., a novel moderate thermophilic planctomycete from a Kamchatka hot spring.</title>
        <authorList>
            <person name="Elcheninov A.G."/>
            <person name="Podosokorskaya O.A."/>
            <person name="Kovaleva O.L."/>
            <person name="Novikov A."/>
            <person name="Bonch-Osmolovskaya E.A."/>
            <person name="Toshchakov S.V."/>
            <person name="Kublanov I.V."/>
        </authorList>
    </citation>
    <scope>NUCLEOTIDE SEQUENCE [LARGE SCALE GENOMIC DNA]</scope>
    <source>
        <strain evidence="3 4">2918</strain>
    </source>
</reference>
<dbReference type="InterPro" id="IPR000683">
    <property type="entry name" value="Gfo/Idh/MocA-like_OxRdtase_N"/>
</dbReference>
<dbReference type="InterPro" id="IPR055170">
    <property type="entry name" value="GFO_IDH_MocA-like_dom"/>
</dbReference>
<dbReference type="SUPFAM" id="SSF55347">
    <property type="entry name" value="Glyceraldehyde-3-phosphate dehydrogenase-like, C-terminal domain"/>
    <property type="match status" value="1"/>
</dbReference>
<dbReference type="PANTHER" id="PTHR43249">
    <property type="entry name" value="UDP-N-ACETYL-2-AMINO-2-DEOXY-D-GLUCURONATE OXIDASE"/>
    <property type="match status" value="1"/>
</dbReference>
<dbReference type="InterPro" id="IPR036291">
    <property type="entry name" value="NAD(P)-bd_dom_sf"/>
</dbReference>
<sequence>MSEVMNFCIVGCGMIARFHTRALQEIPQTRISALVSRQHSNAERLIAETGIPPCPIYSHLEEAIAREPIDAVIVTTASGAHLEPAVCAAKARKHVVVEKPLEITPERCQQIIDACDQAGVQLCTIFPSRFGDANRALKQAVERQKFGRLTLAETTCKWWRSQQYYDEGGWKGTRRWDGGGALMNQAIHNVDLLLWLMGPVESVCGFTATLAHERIEVEDTAVAILRFRNGALGVIQATTSVHPGYPKTIAIHGDRGSAVIEQDDVLRWDFTPETEEDRQIKARFAVKVGASGGAADPKAISHEGHRRQLADFIEAVRKGQRPLVDGREGKRSVELICAIYESQASGRIIHFPS</sequence>
<evidence type="ECO:0000313" key="3">
    <source>
        <dbReference type="EMBL" id="MBA2226251.1"/>
    </source>
</evidence>
<dbReference type="Gene3D" id="3.30.360.10">
    <property type="entry name" value="Dihydrodipicolinate Reductase, domain 2"/>
    <property type="match status" value="1"/>
</dbReference>
<name>A0A7V9ABI7_9BACT</name>
<feature type="domain" description="Gfo/Idh/MocA-like oxidoreductase N-terminal" evidence="1">
    <location>
        <begin position="6"/>
        <end position="123"/>
    </location>
</feature>
<organism evidence="3 4">
    <name type="scientific">Thermogemmata fonticola</name>
    <dbReference type="NCBI Taxonomy" id="2755323"/>
    <lineage>
        <taxon>Bacteria</taxon>
        <taxon>Pseudomonadati</taxon>
        <taxon>Planctomycetota</taxon>
        <taxon>Planctomycetia</taxon>
        <taxon>Gemmatales</taxon>
        <taxon>Gemmataceae</taxon>
        <taxon>Thermogemmata</taxon>
    </lineage>
</organism>
<dbReference type="Pfam" id="PF22725">
    <property type="entry name" value="GFO_IDH_MocA_C3"/>
    <property type="match status" value="1"/>
</dbReference>
<evidence type="ECO:0000259" key="1">
    <source>
        <dbReference type="Pfam" id="PF01408"/>
    </source>
</evidence>
<gene>
    <name evidence="3" type="ORF">H0921_08780</name>
</gene>
<evidence type="ECO:0000259" key="2">
    <source>
        <dbReference type="Pfam" id="PF22725"/>
    </source>
</evidence>
<dbReference type="Proteomes" id="UP000542342">
    <property type="component" value="Unassembled WGS sequence"/>
</dbReference>
<dbReference type="InterPro" id="IPR052515">
    <property type="entry name" value="Gfo/Idh/MocA_Oxidoreductase"/>
</dbReference>
<keyword evidence="4" id="KW-1185">Reference proteome</keyword>
<dbReference type="SUPFAM" id="SSF51735">
    <property type="entry name" value="NAD(P)-binding Rossmann-fold domains"/>
    <property type="match status" value="1"/>
</dbReference>
<evidence type="ECO:0000313" key="4">
    <source>
        <dbReference type="Proteomes" id="UP000542342"/>
    </source>
</evidence>
<dbReference type="EMBL" id="JACEFB010000005">
    <property type="protein sequence ID" value="MBA2226251.1"/>
    <property type="molecule type" value="Genomic_DNA"/>
</dbReference>